<dbReference type="InterPro" id="IPR037165">
    <property type="entry name" value="AldOxase/xan_DH_Mopterin-bd_sf"/>
</dbReference>
<name>A0A1J5PJX2_9ZZZZ</name>
<dbReference type="GO" id="GO:0047121">
    <property type="term" value="F:isoquinoline 1-oxidoreductase activity"/>
    <property type="evidence" value="ECO:0007669"/>
    <property type="project" value="UniProtKB-EC"/>
</dbReference>
<dbReference type="SUPFAM" id="SSF56003">
    <property type="entry name" value="Molybdenum cofactor-binding domain"/>
    <property type="match status" value="1"/>
</dbReference>
<feature type="domain" description="Aldehyde oxidase/xanthine dehydrogenase first molybdopterin binding" evidence="1">
    <location>
        <begin position="3"/>
        <end position="212"/>
    </location>
</feature>
<dbReference type="Gene3D" id="3.30.365.10">
    <property type="entry name" value="Aldehyde oxidase/xanthine dehydrogenase, molybdopterin binding domain"/>
    <property type="match status" value="3"/>
</dbReference>
<dbReference type="EC" id="1.3.99.16" evidence="3"/>
<accession>A0A1J5PJX2</accession>
<dbReference type="InterPro" id="IPR052516">
    <property type="entry name" value="N-heterocyclic_Hydroxylase"/>
</dbReference>
<organism evidence="3">
    <name type="scientific">mine drainage metagenome</name>
    <dbReference type="NCBI Taxonomy" id="410659"/>
    <lineage>
        <taxon>unclassified sequences</taxon>
        <taxon>metagenomes</taxon>
        <taxon>ecological metagenomes</taxon>
    </lineage>
</organism>
<evidence type="ECO:0000313" key="3">
    <source>
        <dbReference type="EMBL" id="OIQ67860.1"/>
    </source>
</evidence>
<gene>
    <name evidence="3" type="primary">iorB_6</name>
    <name evidence="3" type="ORF">GALL_505580</name>
</gene>
<evidence type="ECO:0000259" key="2">
    <source>
        <dbReference type="Pfam" id="PF20256"/>
    </source>
</evidence>
<reference evidence="3" key="1">
    <citation type="submission" date="2016-10" db="EMBL/GenBank/DDBJ databases">
        <title>Sequence of Gallionella enrichment culture.</title>
        <authorList>
            <person name="Poehlein A."/>
            <person name="Muehling M."/>
            <person name="Daniel R."/>
        </authorList>
    </citation>
    <scope>NUCLEOTIDE SEQUENCE</scope>
</reference>
<dbReference type="PANTHER" id="PTHR47495:SF2">
    <property type="entry name" value="ALDEHYDE DEHYDROGENASE"/>
    <property type="match status" value="1"/>
</dbReference>
<dbReference type="EMBL" id="MLJW01005658">
    <property type="protein sequence ID" value="OIQ67860.1"/>
    <property type="molecule type" value="Genomic_DNA"/>
</dbReference>
<dbReference type="PANTHER" id="PTHR47495">
    <property type="entry name" value="ALDEHYDE DEHYDROGENASE"/>
    <property type="match status" value="1"/>
</dbReference>
<feature type="domain" description="Aldehyde oxidase/xanthine dehydrogenase second molybdopterin binding" evidence="2">
    <location>
        <begin position="241"/>
        <end position="333"/>
    </location>
</feature>
<proteinExistence type="predicted"/>
<dbReference type="InterPro" id="IPR046867">
    <property type="entry name" value="AldOxase/xan_DH_MoCoBD2"/>
</dbReference>
<comment type="caution">
    <text evidence="3">The sequence shown here is derived from an EMBL/GenBank/DDBJ whole genome shotgun (WGS) entry which is preliminary data.</text>
</comment>
<dbReference type="Pfam" id="PF20256">
    <property type="entry name" value="MoCoBD_2"/>
    <property type="match status" value="1"/>
</dbReference>
<dbReference type="InterPro" id="IPR008274">
    <property type="entry name" value="AldOxase/xan_DH_MoCoBD1"/>
</dbReference>
<protein>
    <submittedName>
        <fullName evidence="3">Isoquinoline 1-oxidoreductase subunit beta</fullName>
        <ecNumber evidence="3">1.3.99.16</ecNumber>
    </submittedName>
</protein>
<dbReference type="AlphaFoldDB" id="A0A1J5PJX2"/>
<evidence type="ECO:0000259" key="1">
    <source>
        <dbReference type="Pfam" id="PF02738"/>
    </source>
</evidence>
<dbReference type="Pfam" id="PF02738">
    <property type="entry name" value="MoCoBD_1"/>
    <property type="match status" value="1"/>
</dbReference>
<keyword evidence="3" id="KW-0560">Oxidoreductase</keyword>
<sequence length="385" mass="40837">MPYLAHATMEPMNATALFADGTLTIWAPNQAPTVVRDKCAEAVGIAADKVTVHTTFLGGGFGRRAEFDYAVQAAKLAKALPGTPVLLTWTREEDMRHDFYRPGAIARMEGAADASGPTAFKAAIAVPSVYANQAKRILGMAPPGPDKIAVEGAFDQPYAIPNYRVSGHISSVAVPVGSWRSVGNSHNAFFHECFLDELAHAAGLDPVQLRLKLMATESPVSAKVVAAVAEMSGWGSPLPAGHARGLAFTYSFGTPTAEVIEISQSAAGIKLEKMWIAQDMGQALDPRNIEAQMISGAIYGLSAAMMGEITFSKGEVEQANFNDYDALRMQQMPVFETRILQNGAHLSGVGEPATPPAAPALANAIFALTGKRLRELPLNNAVTFA</sequence>